<dbReference type="PANTHER" id="PTHR43827:SF8">
    <property type="entry name" value="ALDO_KETO REDUCTASE FAMILY PROTEIN"/>
    <property type="match status" value="1"/>
</dbReference>
<feature type="domain" description="JmjC" evidence="1">
    <location>
        <begin position="103"/>
        <end position="266"/>
    </location>
</feature>
<sequence length="601" mass="68468">MGQAPRGHMLPYGHHVEEPKAIVELDHFPDPETFYREYVHKSVPLVVRGGLKHWPAVQKWKSEDYLREKFGGNVFQVMYKNATADKEHYSFMSMTMDMFLDDYKNYKLYLDSQISIEMAEDITLPGYFGCDHFLKLMTGVNIFFNSGWSSTENHLDITETFFAQVVGGRQWILTPPQDGQYLYTDNFTWHSGISPVDKEAVDLYRYPDVAKVDIYNVTAYEGDIVYCPEGWFHQVSAVGGPNIAIAWYLYDYDCQTKCKMTTYQTYVECCTDIRNSRPDEISCDIKPEEMSLATLLRAYVDDVPFAADLDAGTLEIFSQPEPFQLNSGYDMPILGLGLGGMAEEKIETAVKSALKFGYRLFDTDPVDESEKILGSFLANNKNFKREDVFIIVKVHPKDLGKAATRKSVERSLERLRTDYLDLVLIKAPSCESKEHSCETTGTWQESWESLEDLKTMGSVRSLGVSNFKISQLKELLSTAKAPVSVVQCRFNILLRREKMRNFCRKHGIRFMAHSLLGYDMVPSLGVNPLMEGNNAVTIAARLLHTSPATLMVRWALEQNVTVVPKTSHPFHLLLNVQAQEGLDLDGRPEVREMLDRMPHTS</sequence>
<dbReference type="SMART" id="SM00558">
    <property type="entry name" value="JmjC"/>
    <property type="match status" value="1"/>
</dbReference>
<dbReference type="InterPro" id="IPR003347">
    <property type="entry name" value="JmjC_dom"/>
</dbReference>
<accession>A0A1S3H170</accession>
<name>A0A1S3H170_LINAN</name>
<dbReference type="PRINTS" id="PR00069">
    <property type="entry name" value="ALDKETRDTASE"/>
</dbReference>
<dbReference type="InterPro" id="IPR036812">
    <property type="entry name" value="NAD(P)_OxRdtase_dom_sf"/>
</dbReference>
<dbReference type="PROSITE" id="PS00062">
    <property type="entry name" value="ALDOKETO_REDUCTASE_2"/>
    <property type="match status" value="1"/>
</dbReference>
<dbReference type="InterPro" id="IPR041667">
    <property type="entry name" value="Cupin_8"/>
</dbReference>
<dbReference type="KEGG" id="lak:106150558"/>
<dbReference type="Gene3D" id="3.20.20.100">
    <property type="entry name" value="NADP-dependent oxidoreductase domain"/>
    <property type="match status" value="1"/>
</dbReference>
<dbReference type="InterPro" id="IPR018170">
    <property type="entry name" value="Aldo/ket_reductase_CS"/>
</dbReference>
<proteinExistence type="predicted"/>
<dbReference type="Pfam" id="PF00248">
    <property type="entry name" value="Aldo_ket_red"/>
    <property type="match status" value="1"/>
</dbReference>
<evidence type="ECO:0000259" key="1">
    <source>
        <dbReference type="PROSITE" id="PS51184"/>
    </source>
</evidence>
<evidence type="ECO:0000313" key="3">
    <source>
        <dbReference type="RefSeq" id="XP_013378889.1"/>
    </source>
</evidence>
<dbReference type="Pfam" id="PF13621">
    <property type="entry name" value="Cupin_8"/>
    <property type="match status" value="1"/>
</dbReference>
<keyword evidence="2" id="KW-1185">Reference proteome</keyword>
<dbReference type="SUPFAM" id="SSF51430">
    <property type="entry name" value="NAD(P)-linked oxidoreductase"/>
    <property type="match status" value="1"/>
</dbReference>
<dbReference type="OrthoDB" id="416253at2759"/>
<dbReference type="GeneID" id="106150558"/>
<dbReference type="SUPFAM" id="SSF51197">
    <property type="entry name" value="Clavaminate synthase-like"/>
    <property type="match status" value="1"/>
</dbReference>
<dbReference type="PANTHER" id="PTHR43827">
    <property type="entry name" value="2,5-DIKETO-D-GLUCONIC ACID REDUCTASE"/>
    <property type="match status" value="1"/>
</dbReference>
<protein>
    <submittedName>
        <fullName evidence="3">Uncharacterized protein LOC106150558</fullName>
    </submittedName>
</protein>
<gene>
    <name evidence="3" type="primary">LOC106150558</name>
</gene>
<dbReference type="Gene3D" id="2.60.120.650">
    <property type="entry name" value="Cupin"/>
    <property type="match status" value="1"/>
</dbReference>
<dbReference type="RefSeq" id="XP_013378889.1">
    <property type="nucleotide sequence ID" value="XM_013523435.1"/>
</dbReference>
<dbReference type="InterPro" id="IPR020471">
    <property type="entry name" value="AKR"/>
</dbReference>
<dbReference type="PROSITE" id="PS51184">
    <property type="entry name" value="JMJC"/>
    <property type="match status" value="1"/>
</dbReference>
<dbReference type="InterPro" id="IPR023210">
    <property type="entry name" value="NADP_OxRdtase_dom"/>
</dbReference>
<dbReference type="AlphaFoldDB" id="A0A1S3H170"/>
<dbReference type="CDD" id="cd19071">
    <property type="entry name" value="AKR_AKR1-5-like"/>
    <property type="match status" value="1"/>
</dbReference>
<organism evidence="2 3">
    <name type="scientific">Lingula anatina</name>
    <name type="common">Brachiopod</name>
    <name type="synonym">Lingula unguis</name>
    <dbReference type="NCBI Taxonomy" id="7574"/>
    <lineage>
        <taxon>Eukaryota</taxon>
        <taxon>Metazoa</taxon>
        <taxon>Spiralia</taxon>
        <taxon>Lophotrochozoa</taxon>
        <taxon>Brachiopoda</taxon>
        <taxon>Linguliformea</taxon>
        <taxon>Lingulata</taxon>
        <taxon>Lingulida</taxon>
        <taxon>Linguloidea</taxon>
        <taxon>Lingulidae</taxon>
        <taxon>Lingula</taxon>
    </lineage>
</organism>
<dbReference type="GO" id="GO:0016491">
    <property type="term" value="F:oxidoreductase activity"/>
    <property type="evidence" value="ECO:0007669"/>
    <property type="project" value="InterPro"/>
</dbReference>
<dbReference type="Proteomes" id="UP000085678">
    <property type="component" value="Unplaced"/>
</dbReference>
<dbReference type="InParanoid" id="A0A1S3H170"/>
<reference evidence="3" key="1">
    <citation type="submission" date="2025-08" db="UniProtKB">
        <authorList>
            <consortium name="RefSeq"/>
        </authorList>
    </citation>
    <scope>IDENTIFICATION</scope>
    <source>
        <tissue evidence="3">Gonads</tissue>
    </source>
</reference>
<evidence type="ECO:0000313" key="2">
    <source>
        <dbReference type="Proteomes" id="UP000085678"/>
    </source>
</evidence>